<dbReference type="GO" id="GO:0043111">
    <property type="term" value="P:replication fork arrest"/>
    <property type="evidence" value="ECO:0007669"/>
    <property type="project" value="TreeGrafter"/>
</dbReference>
<sequence length="247" mass="27961">WTRRCSRSHLRRPRGRGGRRRRGRRRLRQGRALPRQSEGSAEAAAAGRPGAAGGLQAGLQVEDRVQGSGAHHRELPVRPQPRHHGRVKVLVFLTMPVDPSSEDVAQQIEYLWDLKAALTRNVAIAVIVSLLEDPLDHLERTSFTEDDWKLVQLVLTLFRNVLAIQEITLPQKASGEATQLLYLADSFLELMFKENMMDLILVLAQHIDEPSGYLKHENLLLLEIFHYLFLGRDPELIAKVRPEGSKV</sequence>
<evidence type="ECO:0000256" key="4">
    <source>
        <dbReference type="SAM" id="MobiDB-lite"/>
    </source>
</evidence>
<organism evidence="6 7">
    <name type="scientific">Aegilops tauschii subsp. strangulata</name>
    <name type="common">Goatgrass</name>
    <dbReference type="NCBI Taxonomy" id="200361"/>
    <lineage>
        <taxon>Eukaryota</taxon>
        <taxon>Viridiplantae</taxon>
        <taxon>Streptophyta</taxon>
        <taxon>Embryophyta</taxon>
        <taxon>Tracheophyta</taxon>
        <taxon>Spermatophyta</taxon>
        <taxon>Magnoliopsida</taxon>
        <taxon>Liliopsida</taxon>
        <taxon>Poales</taxon>
        <taxon>Poaceae</taxon>
        <taxon>BOP clade</taxon>
        <taxon>Pooideae</taxon>
        <taxon>Triticodae</taxon>
        <taxon>Triticeae</taxon>
        <taxon>Triticinae</taxon>
        <taxon>Aegilops</taxon>
    </lineage>
</organism>
<dbReference type="PANTHER" id="PTHR22940:SF4">
    <property type="entry name" value="PROTEIN TIMELESS HOMOLOG"/>
    <property type="match status" value="1"/>
</dbReference>
<name>A0A452ZYN9_AEGTS</name>
<dbReference type="InterPro" id="IPR006906">
    <property type="entry name" value="Timeless_N"/>
</dbReference>
<reference evidence="6" key="5">
    <citation type="journal article" date="2021" name="G3 (Bethesda)">
        <title>Aegilops tauschii genome assembly Aet v5.0 features greater sequence contiguity and improved annotation.</title>
        <authorList>
            <person name="Wang L."/>
            <person name="Zhu T."/>
            <person name="Rodriguez J.C."/>
            <person name="Deal K.R."/>
            <person name="Dubcovsky J."/>
            <person name="McGuire P.E."/>
            <person name="Lux T."/>
            <person name="Spannagl M."/>
            <person name="Mayer K.F.X."/>
            <person name="Baldrich P."/>
            <person name="Meyers B.C."/>
            <person name="Huo N."/>
            <person name="Gu Y.Q."/>
            <person name="Zhou H."/>
            <person name="Devos K.M."/>
            <person name="Bennetzen J.L."/>
            <person name="Unver T."/>
            <person name="Budak H."/>
            <person name="Gulick P.J."/>
            <person name="Galiba G."/>
            <person name="Kalapos B."/>
            <person name="Nelson D.R."/>
            <person name="Li P."/>
            <person name="You F.M."/>
            <person name="Luo M.C."/>
            <person name="Dvorak J."/>
        </authorList>
    </citation>
    <scope>NUCLEOTIDE SEQUENCE [LARGE SCALE GENOMIC DNA]</scope>
    <source>
        <strain evidence="6">cv. AL8/78</strain>
    </source>
</reference>
<dbReference type="Proteomes" id="UP000015105">
    <property type="component" value="Chromosome 1D"/>
</dbReference>
<feature type="region of interest" description="Disordered" evidence="4">
    <location>
        <begin position="1"/>
        <end position="54"/>
    </location>
</feature>
<evidence type="ECO:0000256" key="1">
    <source>
        <dbReference type="ARBA" id="ARBA00004123"/>
    </source>
</evidence>
<reference evidence="6" key="3">
    <citation type="journal article" date="2017" name="Nature">
        <title>Genome sequence of the progenitor of the wheat D genome Aegilops tauschii.</title>
        <authorList>
            <person name="Luo M.C."/>
            <person name="Gu Y.Q."/>
            <person name="Puiu D."/>
            <person name="Wang H."/>
            <person name="Twardziok S.O."/>
            <person name="Deal K.R."/>
            <person name="Huo N."/>
            <person name="Zhu T."/>
            <person name="Wang L."/>
            <person name="Wang Y."/>
            <person name="McGuire P.E."/>
            <person name="Liu S."/>
            <person name="Long H."/>
            <person name="Ramasamy R.K."/>
            <person name="Rodriguez J.C."/>
            <person name="Van S.L."/>
            <person name="Yuan L."/>
            <person name="Wang Z."/>
            <person name="Xia Z."/>
            <person name="Xiao L."/>
            <person name="Anderson O.D."/>
            <person name="Ouyang S."/>
            <person name="Liang Y."/>
            <person name="Zimin A.V."/>
            <person name="Pertea G."/>
            <person name="Qi P."/>
            <person name="Bennetzen J.L."/>
            <person name="Dai X."/>
            <person name="Dawson M.W."/>
            <person name="Muller H.G."/>
            <person name="Kugler K."/>
            <person name="Rivarola-Duarte L."/>
            <person name="Spannagl M."/>
            <person name="Mayer K.F.X."/>
            <person name="Lu F.H."/>
            <person name="Bevan M.W."/>
            <person name="Leroy P."/>
            <person name="Li P."/>
            <person name="You F.M."/>
            <person name="Sun Q."/>
            <person name="Liu Z."/>
            <person name="Lyons E."/>
            <person name="Wicker T."/>
            <person name="Salzberg S.L."/>
            <person name="Devos K.M."/>
            <person name="Dvorak J."/>
        </authorList>
    </citation>
    <scope>NUCLEOTIDE SEQUENCE [LARGE SCALE GENOMIC DNA]</scope>
    <source>
        <strain evidence="6">cv. AL8/78</strain>
    </source>
</reference>
<reference evidence="7" key="2">
    <citation type="journal article" date="2017" name="Nat. Plants">
        <title>The Aegilops tauschii genome reveals multiple impacts of transposons.</title>
        <authorList>
            <person name="Zhao G."/>
            <person name="Zou C."/>
            <person name="Li K."/>
            <person name="Wang K."/>
            <person name="Li T."/>
            <person name="Gao L."/>
            <person name="Zhang X."/>
            <person name="Wang H."/>
            <person name="Yang Z."/>
            <person name="Liu X."/>
            <person name="Jiang W."/>
            <person name="Mao L."/>
            <person name="Kong X."/>
            <person name="Jiao Y."/>
            <person name="Jia J."/>
        </authorList>
    </citation>
    <scope>NUCLEOTIDE SEQUENCE [LARGE SCALE GENOMIC DNA]</scope>
    <source>
        <strain evidence="7">cv. AL8/78</strain>
    </source>
</reference>
<protein>
    <recommendedName>
        <fullName evidence="5">Timeless N-terminal domain-containing protein</fullName>
    </recommendedName>
</protein>
<evidence type="ECO:0000256" key="2">
    <source>
        <dbReference type="ARBA" id="ARBA00023242"/>
    </source>
</evidence>
<accession>A0A452ZYN9</accession>
<keyword evidence="3" id="KW-0131">Cell cycle</keyword>
<dbReference type="GO" id="GO:0006281">
    <property type="term" value="P:DNA repair"/>
    <property type="evidence" value="ECO:0007669"/>
    <property type="project" value="TreeGrafter"/>
</dbReference>
<evidence type="ECO:0000259" key="5">
    <source>
        <dbReference type="Pfam" id="PF04821"/>
    </source>
</evidence>
<reference evidence="7" key="1">
    <citation type="journal article" date="2014" name="Science">
        <title>Ancient hybridizations among the ancestral genomes of bread wheat.</title>
        <authorList>
            <consortium name="International Wheat Genome Sequencing Consortium,"/>
            <person name="Marcussen T."/>
            <person name="Sandve S.R."/>
            <person name="Heier L."/>
            <person name="Spannagl M."/>
            <person name="Pfeifer M."/>
            <person name="Jakobsen K.S."/>
            <person name="Wulff B.B."/>
            <person name="Steuernagel B."/>
            <person name="Mayer K.F."/>
            <person name="Olsen O.A."/>
        </authorList>
    </citation>
    <scope>NUCLEOTIDE SEQUENCE [LARGE SCALE GENOMIC DNA]</scope>
    <source>
        <strain evidence="7">cv. AL8/78</strain>
    </source>
</reference>
<dbReference type="Gramene" id="AET1Gv20975200.38">
    <property type="protein sequence ID" value="AET1Gv20975200.38"/>
    <property type="gene ID" value="AET1Gv20975200"/>
</dbReference>
<dbReference type="GO" id="GO:0031298">
    <property type="term" value="C:replication fork protection complex"/>
    <property type="evidence" value="ECO:0007669"/>
    <property type="project" value="TreeGrafter"/>
</dbReference>
<comment type="subcellular location">
    <subcellularLocation>
        <location evidence="1">Nucleus</location>
    </subcellularLocation>
</comment>
<dbReference type="GO" id="GO:0000076">
    <property type="term" value="P:DNA replication checkpoint signaling"/>
    <property type="evidence" value="ECO:0007669"/>
    <property type="project" value="TreeGrafter"/>
</dbReference>
<dbReference type="PANTHER" id="PTHR22940">
    <property type="entry name" value="TIMEOUT/TIMELESS-2"/>
    <property type="match status" value="1"/>
</dbReference>
<dbReference type="Pfam" id="PF04821">
    <property type="entry name" value="TIMELESS"/>
    <property type="match status" value="1"/>
</dbReference>
<keyword evidence="7" id="KW-1185">Reference proteome</keyword>
<reference evidence="6" key="4">
    <citation type="submission" date="2019-03" db="UniProtKB">
        <authorList>
            <consortium name="EnsemblPlants"/>
        </authorList>
    </citation>
    <scope>IDENTIFICATION</scope>
</reference>
<dbReference type="GO" id="GO:0003677">
    <property type="term" value="F:DNA binding"/>
    <property type="evidence" value="ECO:0007669"/>
    <property type="project" value="TreeGrafter"/>
</dbReference>
<dbReference type="AlphaFoldDB" id="A0A452ZYN9"/>
<feature type="compositionally biased region" description="Low complexity" evidence="4">
    <location>
        <begin position="30"/>
        <end position="49"/>
    </location>
</feature>
<dbReference type="EnsemblPlants" id="AET1Gv20975200.38">
    <property type="protein sequence ID" value="AET1Gv20975200.38"/>
    <property type="gene ID" value="AET1Gv20975200"/>
</dbReference>
<proteinExistence type="predicted"/>
<keyword evidence="2" id="KW-0539">Nucleus</keyword>
<evidence type="ECO:0000313" key="6">
    <source>
        <dbReference type="EnsemblPlants" id="AET1Gv20975200.38"/>
    </source>
</evidence>
<dbReference type="InterPro" id="IPR044998">
    <property type="entry name" value="Timeless"/>
</dbReference>
<evidence type="ECO:0000313" key="7">
    <source>
        <dbReference type="Proteomes" id="UP000015105"/>
    </source>
</evidence>
<feature type="domain" description="Timeless N-terminal" evidence="5">
    <location>
        <begin position="87"/>
        <end position="238"/>
    </location>
</feature>
<evidence type="ECO:0000256" key="3">
    <source>
        <dbReference type="ARBA" id="ARBA00023306"/>
    </source>
</evidence>
<feature type="compositionally biased region" description="Basic residues" evidence="4">
    <location>
        <begin position="1"/>
        <end position="29"/>
    </location>
</feature>